<dbReference type="AlphaFoldDB" id="A0A4Q4LBP0"/>
<gene>
    <name evidence="1" type="ORF">EVS84_03665</name>
</gene>
<evidence type="ECO:0000313" key="1">
    <source>
        <dbReference type="EMBL" id="RYM44855.1"/>
    </source>
</evidence>
<accession>A0A4Q4LBP0</accession>
<dbReference type="EMBL" id="SEUB01000001">
    <property type="protein sequence ID" value="RYM44855.1"/>
    <property type="molecule type" value="Genomic_DNA"/>
</dbReference>
<evidence type="ECO:0000313" key="2">
    <source>
        <dbReference type="Proteomes" id="UP000291107"/>
    </source>
</evidence>
<dbReference type="Proteomes" id="UP000291107">
    <property type="component" value="Unassembled WGS sequence"/>
</dbReference>
<sequence length="1185" mass="133206">MAINDLKELSNSFSTGSGGARFEANIQAAFVTLMLSGGYAPCLPAWPIVEIKLQGKVAGYATDDLIVFVENPASKQKCKLLGQVKHSISVTEGSKVFGEVLQAAWADFNNATTFTRGMDVIALITGPISATDSDGVSGLLEQARHCKDASEFLRQVGRAKFCSDTVRAKLNAFKSHLKKANNDLDVAEDDLFEFLRHFHLLGYDLSRKGSIVSSLLQSHIAQFNKEIPDKIWYHIIHEVQSFNKEAGTITFDSIDKEIIDYFSEPKLTYIPSRLSNSGVIVESHVEILPTDWLNHKAANKIALAQLLGGWDEGCDSDISIVSKVADEAYVEWVGDLRDALQLLDCPLSYRDGVWYFNNRVDSWDAFGPRVFDNHLDCIGEVCLEVLGLDDPIFELPENERYAAAIHGKLLPHSKVLREGLAGTLALLGTRYNALDKCRNGKPEAIVNSTVAKLLMNANWVRWGSLNELLPTFSEASPDHFLSAVERAVLLKPSPYLNLFEQEGEGVFGRNYMVGVLWALELLAWHDEYLVRSTVALADIAALDPGGNWANRARNSLVDIFLPWLPHTLGSIKKRQAALRSIVAEQPQVGWRLLINLLPNEQRSTSGTFKPVWRKKILNDWNGEVSNQEFWEQSRFCAELLVCEAGSNTERLTKLVSKYSSLPPEAAEALLTRLSSDDVCGAPEEQRFEIWDSITRLVIHHKSFPDAEWSLKTESLAPLLSIAESLEPKNPILRYKQLFSGRDYYRYYKSSESYEKSQERLSADRCYAIEQVLAVGGFDGVIEFASIVADSQYVGDALADLDGLSFDSSVLPHLIESDSSNIKKFVAGYAWRKRWKYGWEWFDNNDFSGWSPEQIASLLCMLPFDEEAWARVEKNLGDNSGQYWKSTPANIYQAGEKTDFAVRKLLEYGRSDVALEAFSRDVYGKNELDPNLACDTLLLFGGRGSESKRVDGFQIVEIIKSLQNNPSIDQDKLFRVEWMYLTLLDHSNNAPPITLERQLASDPEFFCTLIKAIYAPKDGQVDEDPTVDDRNIATNAYRLLSEWRLVPGTTVDSQFDATAFVEWLKKVDVLTKETGHFDVAMSSFGSVLIHAPSEKDFWINHTVAKTLNERERESLRDGYAIATFNSRGVHWVDPEAKPERELAEKYRQKAEQAELSGYHRFATTLRGVAADYDRHAERILARQLHT</sequence>
<comment type="caution">
    <text evidence="1">The sequence shown here is derived from an EMBL/GenBank/DDBJ whole genome shotgun (WGS) entry which is preliminary data.</text>
</comment>
<proteinExistence type="predicted"/>
<organism evidence="1 2">
    <name type="scientific">Pseudomonas koreensis</name>
    <dbReference type="NCBI Taxonomy" id="198620"/>
    <lineage>
        <taxon>Bacteria</taxon>
        <taxon>Pseudomonadati</taxon>
        <taxon>Pseudomonadota</taxon>
        <taxon>Gammaproteobacteria</taxon>
        <taxon>Pseudomonadales</taxon>
        <taxon>Pseudomonadaceae</taxon>
        <taxon>Pseudomonas</taxon>
    </lineage>
</organism>
<dbReference type="RefSeq" id="WP_129997626.1">
    <property type="nucleotide sequence ID" value="NZ_SEUB01000001.1"/>
</dbReference>
<protein>
    <submittedName>
        <fullName evidence="1">Uncharacterized protein</fullName>
    </submittedName>
</protein>
<reference evidence="1 2" key="1">
    <citation type="submission" date="2019-02" db="EMBL/GenBank/DDBJ databases">
        <title>Genome of Pseudomonas korensis isolated from heavy metal contaminated environment.</title>
        <authorList>
            <person name="Ayangbenro A.S."/>
            <person name="Babalola O."/>
        </authorList>
    </citation>
    <scope>NUCLEOTIDE SEQUENCE [LARGE SCALE GENOMIC DNA]</scope>
    <source>
        <strain evidence="1 2">AB36</strain>
    </source>
</reference>
<name>A0A4Q4LBP0_9PSED</name>